<evidence type="ECO:0000313" key="2">
    <source>
        <dbReference type="EMBL" id="MCZ9294855.1"/>
    </source>
</evidence>
<dbReference type="Pfam" id="PF00561">
    <property type="entry name" value="Abhydrolase_1"/>
    <property type="match status" value="1"/>
</dbReference>
<dbReference type="RefSeq" id="WP_269966271.1">
    <property type="nucleotide sequence ID" value="NZ_JAKMUS010000022.1"/>
</dbReference>
<accession>A0A9X3LVC2</accession>
<dbReference type="InterPro" id="IPR000073">
    <property type="entry name" value="AB_hydrolase_1"/>
</dbReference>
<dbReference type="EMBL" id="JAKMUS010000022">
    <property type="protein sequence ID" value="MCZ9294855.1"/>
    <property type="molecule type" value="Genomic_DNA"/>
</dbReference>
<comment type="caution">
    <text evidence="2">The sequence shown here is derived from an EMBL/GenBank/DDBJ whole genome shotgun (WGS) entry which is preliminary data.</text>
</comment>
<dbReference type="GO" id="GO:0046464">
    <property type="term" value="P:acylglycerol catabolic process"/>
    <property type="evidence" value="ECO:0007669"/>
    <property type="project" value="TreeGrafter"/>
</dbReference>
<dbReference type="Gene3D" id="3.40.50.1820">
    <property type="entry name" value="alpha/beta hydrolase"/>
    <property type="match status" value="1"/>
</dbReference>
<dbReference type="InterPro" id="IPR029058">
    <property type="entry name" value="AB_hydrolase_fold"/>
</dbReference>
<dbReference type="AlphaFoldDB" id="A0A9X3LVC2"/>
<dbReference type="GO" id="GO:0016020">
    <property type="term" value="C:membrane"/>
    <property type="evidence" value="ECO:0007669"/>
    <property type="project" value="TreeGrafter"/>
</dbReference>
<sequence>MKFNRLLPGLALRAPRVPRVPRQPVSPNTVALEGPFEHTLLYTRGIRLHAAVAGDPKDPLVLLIHGTFGAWMDFQHVIAPLAEAGFHVAAVDMRGYGMSDKPPAQPGSDVLLALGDIDGVITALGHDTVHLVGHDTGGAMAWVYAAAYPHRVRSLTSISAAHPHDLRTHMLRRPWELMYMTVRVRVGLLPRGIIRASRRFIPTIWRRELTINTAPEFTSTPAFEEALDLRIRAARIDHALRGIVRNSRLLIPKLIELPDPSPKYTLDGPVHAPVLLLHPRQKVWERITRYSRRRAPNTQQRSIPGTKNVPHIEKPGAFVAALNSFLAGT</sequence>
<dbReference type="InterPro" id="IPR000639">
    <property type="entry name" value="Epox_hydrolase-like"/>
</dbReference>
<keyword evidence="2" id="KW-0378">Hydrolase</keyword>
<reference evidence="2" key="1">
    <citation type="submission" date="2022-02" db="EMBL/GenBank/DDBJ databases">
        <title>Corynebacterium sp. from urogenital microbiome.</title>
        <authorList>
            <person name="Cappelli E.A."/>
            <person name="Ribeiro T.G."/>
            <person name="Peixe L."/>
        </authorList>
    </citation>
    <scope>NUCLEOTIDE SEQUENCE</scope>
    <source>
        <strain evidence="2">C8Ua_172</strain>
    </source>
</reference>
<dbReference type="PANTHER" id="PTHR43798">
    <property type="entry name" value="MONOACYLGLYCEROL LIPASE"/>
    <property type="match status" value="1"/>
</dbReference>
<keyword evidence="3" id="KW-1185">Reference proteome</keyword>
<dbReference type="Proteomes" id="UP001146468">
    <property type="component" value="Unassembled WGS sequence"/>
</dbReference>
<dbReference type="PRINTS" id="PR00111">
    <property type="entry name" value="ABHYDROLASE"/>
</dbReference>
<gene>
    <name evidence="2" type="ORF">L8U60_10200</name>
</gene>
<name>A0A9X3LVC2_9CORY</name>
<proteinExistence type="predicted"/>
<protein>
    <submittedName>
        <fullName evidence="2">Alpha/beta fold hydrolase</fullName>
    </submittedName>
</protein>
<feature type="domain" description="AB hydrolase-1" evidence="1">
    <location>
        <begin position="59"/>
        <end position="167"/>
    </location>
</feature>
<dbReference type="GO" id="GO:0047372">
    <property type="term" value="F:monoacylglycerol lipase activity"/>
    <property type="evidence" value="ECO:0007669"/>
    <property type="project" value="TreeGrafter"/>
</dbReference>
<dbReference type="PANTHER" id="PTHR43798:SF33">
    <property type="entry name" value="HYDROLASE, PUTATIVE (AFU_ORTHOLOGUE AFUA_2G14860)-RELATED"/>
    <property type="match status" value="1"/>
</dbReference>
<dbReference type="PRINTS" id="PR00412">
    <property type="entry name" value="EPOXHYDRLASE"/>
</dbReference>
<dbReference type="SUPFAM" id="SSF53474">
    <property type="entry name" value="alpha/beta-Hydrolases"/>
    <property type="match status" value="1"/>
</dbReference>
<evidence type="ECO:0000313" key="3">
    <source>
        <dbReference type="Proteomes" id="UP001146468"/>
    </source>
</evidence>
<evidence type="ECO:0000259" key="1">
    <source>
        <dbReference type="Pfam" id="PF00561"/>
    </source>
</evidence>
<dbReference type="InterPro" id="IPR050266">
    <property type="entry name" value="AB_hydrolase_sf"/>
</dbReference>
<organism evidence="2 3">
    <name type="scientific">Corynebacterium meitnerae</name>
    <dbReference type="NCBI Taxonomy" id="2913498"/>
    <lineage>
        <taxon>Bacteria</taxon>
        <taxon>Bacillati</taxon>
        <taxon>Actinomycetota</taxon>
        <taxon>Actinomycetes</taxon>
        <taxon>Mycobacteriales</taxon>
        <taxon>Corynebacteriaceae</taxon>
        <taxon>Corynebacterium</taxon>
    </lineage>
</organism>